<evidence type="ECO:0000256" key="14">
    <source>
        <dbReference type="RuleBase" id="RU000405"/>
    </source>
</evidence>
<dbReference type="GO" id="GO:0006171">
    <property type="term" value="P:cAMP biosynthetic process"/>
    <property type="evidence" value="ECO:0007669"/>
    <property type="project" value="UniProtKB-KW"/>
</dbReference>
<dbReference type="InterPro" id="IPR018297">
    <property type="entry name" value="A/G_cyclase_CS"/>
</dbReference>
<evidence type="ECO:0000256" key="8">
    <source>
        <dbReference type="ARBA" id="ARBA00022840"/>
    </source>
</evidence>
<evidence type="ECO:0000256" key="10">
    <source>
        <dbReference type="ARBA" id="ARBA00022989"/>
    </source>
</evidence>
<dbReference type="FunFam" id="3.30.70.1230:FF:000114">
    <property type="entry name" value="Adenylate cyclase 8 (brain)"/>
    <property type="match status" value="1"/>
</dbReference>
<evidence type="ECO:0000256" key="13">
    <source>
        <dbReference type="ARBA" id="ARBA00023239"/>
    </source>
</evidence>
<dbReference type="InterPro" id="IPR029787">
    <property type="entry name" value="Nucleotide_cyclase"/>
</dbReference>
<dbReference type="InterPro" id="IPR001054">
    <property type="entry name" value="A/G_cyclase"/>
</dbReference>
<dbReference type="CDD" id="cd07302">
    <property type="entry name" value="CHD"/>
    <property type="match status" value="1"/>
</dbReference>
<dbReference type="Proteomes" id="UP000288716">
    <property type="component" value="Unassembled WGS sequence"/>
</dbReference>
<proteinExistence type="inferred from homology"/>
<evidence type="ECO:0000256" key="2">
    <source>
        <dbReference type="ARBA" id="ARBA00001946"/>
    </source>
</evidence>
<keyword evidence="8" id="KW-0067">ATP-binding</keyword>
<keyword evidence="13 14" id="KW-0456">Lyase</keyword>
<reference evidence="16 17" key="1">
    <citation type="journal article" date="2018" name="Gigascience">
        <title>Genomes of trombidid mites reveal novel predicted allergens and laterally-transferred genes associated with secondary metabolism.</title>
        <authorList>
            <person name="Dong X."/>
            <person name="Chaisiri K."/>
            <person name="Xia D."/>
            <person name="Armstrong S.D."/>
            <person name="Fang Y."/>
            <person name="Donnelly M.J."/>
            <person name="Kadowaki T."/>
            <person name="McGarry J.W."/>
            <person name="Darby A.C."/>
            <person name="Makepeace B.L."/>
        </authorList>
    </citation>
    <scope>NUCLEOTIDE SEQUENCE [LARGE SCALE GENOMIC DNA]</scope>
    <source>
        <strain evidence="16">UoL-UT</strain>
    </source>
</reference>
<dbReference type="SMART" id="SM00044">
    <property type="entry name" value="CYCc"/>
    <property type="match status" value="1"/>
</dbReference>
<comment type="caution">
    <text evidence="16">The sequence shown here is derived from an EMBL/GenBank/DDBJ whole genome shotgun (WGS) entry which is preliminary data.</text>
</comment>
<gene>
    <name evidence="16" type="ORF">B4U80_01939</name>
</gene>
<keyword evidence="9" id="KW-0460">Magnesium</keyword>
<dbReference type="Pfam" id="PF06327">
    <property type="entry name" value="Adcy_cons_dom"/>
    <property type="match status" value="1"/>
</dbReference>
<dbReference type="PROSITE" id="PS00452">
    <property type="entry name" value="GUANYLATE_CYCLASE_1"/>
    <property type="match status" value="1"/>
</dbReference>
<dbReference type="GO" id="GO:0035556">
    <property type="term" value="P:intracellular signal transduction"/>
    <property type="evidence" value="ECO:0007669"/>
    <property type="project" value="InterPro"/>
</dbReference>
<dbReference type="PANTHER" id="PTHR45627">
    <property type="entry name" value="ADENYLATE CYCLASE TYPE 1"/>
    <property type="match status" value="1"/>
</dbReference>
<evidence type="ECO:0000256" key="9">
    <source>
        <dbReference type="ARBA" id="ARBA00022842"/>
    </source>
</evidence>
<comment type="catalytic activity">
    <reaction evidence="1">
        <text>ATP = 3',5'-cyclic AMP + diphosphate</text>
        <dbReference type="Rhea" id="RHEA:15389"/>
        <dbReference type="ChEBI" id="CHEBI:30616"/>
        <dbReference type="ChEBI" id="CHEBI:33019"/>
        <dbReference type="ChEBI" id="CHEBI:58165"/>
        <dbReference type="EC" id="4.6.1.1"/>
    </reaction>
</comment>
<keyword evidence="10" id="KW-1133">Transmembrane helix</keyword>
<evidence type="ECO:0000256" key="11">
    <source>
        <dbReference type="ARBA" id="ARBA00022998"/>
    </source>
</evidence>
<dbReference type="GO" id="GO:0007189">
    <property type="term" value="P:adenylate cyclase-activating G protein-coupled receptor signaling pathway"/>
    <property type="evidence" value="ECO:0007669"/>
    <property type="project" value="TreeGrafter"/>
</dbReference>
<accession>A0A443SG41</accession>
<evidence type="ECO:0000256" key="3">
    <source>
        <dbReference type="ARBA" id="ARBA00004141"/>
    </source>
</evidence>
<evidence type="ECO:0000256" key="5">
    <source>
        <dbReference type="ARBA" id="ARBA00022692"/>
    </source>
</evidence>
<evidence type="ECO:0000259" key="15">
    <source>
        <dbReference type="PROSITE" id="PS50125"/>
    </source>
</evidence>
<dbReference type="PROSITE" id="PS50125">
    <property type="entry name" value="GUANYLATE_CYCLASE_2"/>
    <property type="match status" value="1"/>
</dbReference>
<name>A0A443SG41_9ACAR</name>
<protein>
    <recommendedName>
        <fullName evidence="4">adenylate cyclase</fullName>
        <ecNumber evidence="4">4.6.1.1</ecNumber>
    </recommendedName>
</protein>
<feature type="non-terminal residue" evidence="16">
    <location>
        <position position="1"/>
    </location>
</feature>
<dbReference type="STRING" id="299467.A0A443SG41"/>
<dbReference type="OrthoDB" id="6425946at2759"/>
<evidence type="ECO:0000256" key="4">
    <source>
        <dbReference type="ARBA" id="ARBA00012201"/>
    </source>
</evidence>
<comment type="subcellular location">
    <subcellularLocation>
        <location evidence="3">Membrane</location>
        <topology evidence="3">Multi-pass membrane protein</topology>
    </subcellularLocation>
</comment>
<dbReference type="InterPro" id="IPR009398">
    <property type="entry name" value="Adcy_conserved_dom"/>
</dbReference>
<dbReference type="VEuPathDB" id="VectorBase:LDEU005543"/>
<dbReference type="SUPFAM" id="SSF55073">
    <property type="entry name" value="Nucleotide cyclase"/>
    <property type="match status" value="1"/>
</dbReference>
<dbReference type="EMBL" id="NCKV01002704">
    <property type="protein sequence ID" value="RWS26497.1"/>
    <property type="molecule type" value="Genomic_DNA"/>
</dbReference>
<dbReference type="EC" id="4.6.1.1" evidence="4"/>
<dbReference type="Gene3D" id="3.30.70.1230">
    <property type="entry name" value="Nucleotide cyclase"/>
    <property type="match status" value="1"/>
</dbReference>
<feature type="domain" description="Guanylate cyclase" evidence="15">
    <location>
        <begin position="59"/>
        <end position="186"/>
    </location>
</feature>
<comment type="similarity">
    <text evidence="14">Belongs to the adenylyl cyclase class-4/guanylyl cyclase family.</text>
</comment>
<keyword evidence="7" id="KW-0547">Nucleotide-binding</keyword>
<dbReference type="GO" id="GO:0046872">
    <property type="term" value="F:metal ion binding"/>
    <property type="evidence" value="ECO:0007669"/>
    <property type="project" value="UniProtKB-KW"/>
</dbReference>
<dbReference type="PANTHER" id="PTHR45627:SF1">
    <property type="entry name" value="ADENYLATE CYCLASE TYPE 8"/>
    <property type="match status" value="1"/>
</dbReference>
<evidence type="ECO:0000256" key="7">
    <source>
        <dbReference type="ARBA" id="ARBA00022741"/>
    </source>
</evidence>
<organism evidence="16 17">
    <name type="scientific">Leptotrombidium deliense</name>
    <dbReference type="NCBI Taxonomy" id="299467"/>
    <lineage>
        <taxon>Eukaryota</taxon>
        <taxon>Metazoa</taxon>
        <taxon>Ecdysozoa</taxon>
        <taxon>Arthropoda</taxon>
        <taxon>Chelicerata</taxon>
        <taxon>Arachnida</taxon>
        <taxon>Acari</taxon>
        <taxon>Acariformes</taxon>
        <taxon>Trombidiformes</taxon>
        <taxon>Prostigmata</taxon>
        <taxon>Anystina</taxon>
        <taxon>Parasitengona</taxon>
        <taxon>Trombiculoidea</taxon>
        <taxon>Trombiculidae</taxon>
        <taxon>Leptotrombidium</taxon>
    </lineage>
</organism>
<dbReference type="GO" id="GO:0004016">
    <property type="term" value="F:adenylate cyclase activity"/>
    <property type="evidence" value="ECO:0007669"/>
    <property type="project" value="UniProtKB-EC"/>
</dbReference>
<dbReference type="GO" id="GO:0005524">
    <property type="term" value="F:ATP binding"/>
    <property type="evidence" value="ECO:0007669"/>
    <property type="project" value="UniProtKB-KW"/>
</dbReference>
<evidence type="ECO:0000256" key="6">
    <source>
        <dbReference type="ARBA" id="ARBA00022723"/>
    </source>
</evidence>
<keyword evidence="6" id="KW-0479">Metal-binding</keyword>
<evidence type="ECO:0000313" key="17">
    <source>
        <dbReference type="Proteomes" id="UP000288716"/>
    </source>
</evidence>
<sequence length="486" mass="55388">SVKTVLFMQTNSQEKLLLSLLPRFVAMEIISDIAKEEDHGKILSAQFHKIYIHCYSNVSILFADIQGFTALASRCSAQELVQLLNDLFARFDKLAQENHCLRIKLLGDCYYCVSGLPDPRCDHAHCCVEMGLHMIQAIKRVRQKTGVDLNMRIGIHSGSVLCGVLGLRKWQFDVWSNDVTLANHMESGGIPGRVHVSKATLDFLNGAYDVENGNGCARDSYLRNHEVETYLIKRTEPTFIKKVLCASSSVKCIVYAMKTNFDRIIRTVIIKQKRRIRVSNRYRLQPRSQRMQRKSRLFQRILTSFSSQSADEEGNADWTPEIPFGNVSRLYSNSKHVYLLLLSLKKLNDLRYSLEDDPFEVTSKVNAMVVAHKSKDRNVSSNGESVSIEREQSTVASIMDGDLPKDKKSGVALTISEQIDELIDHCIEIESNKRMIKENVKWFTLSFRNNEMESKVCLCICLPEAFETLLKRKLLIDSIRYTVSSN</sequence>
<comment type="cofactor">
    <cofactor evidence="2">
        <name>Mg(2+)</name>
        <dbReference type="ChEBI" id="CHEBI:18420"/>
    </cofactor>
</comment>
<keyword evidence="5" id="KW-0812">Transmembrane</keyword>
<keyword evidence="12" id="KW-0472">Membrane</keyword>
<evidence type="ECO:0000256" key="1">
    <source>
        <dbReference type="ARBA" id="ARBA00001593"/>
    </source>
</evidence>
<evidence type="ECO:0000256" key="12">
    <source>
        <dbReference type="ARBA" id="ARBA00023136"/>
    </source>
</evidence>
<dbReference type="AlphaFoldDB" id="A0A443SG41"/>
<keyword evidence="17" id="KW-1185">Reference proteome</keyword>
<keyword evidence="11" id="KW-0115">cAMP biosynthesis</keyword>
<evidence type="ECO:0000313" key="16">
    <source>
        <dbReference type="EMBL" id="RWS26497.1"/>
    </source>
</evidence>
<dbReference type="Pfam" id="PF00211">
    <property type="entry name" value="Guanylate_cyc"/>
    <property type="match status" value="1"/>
</dbReference>
<dbReference type="GO" id="GO:0005886">
    <property type="term" value="C:plasma membrane"/>
    <property type="evidence" value="ECO:0007669"/>
    <property type="project" value="InterPro"/>
</dbReference>